<comment type="similarity">
    <text evidence="1">Belongs to the CinA family.</text>
</comment>
<feature type="domain" description="MoaB/Mog" evidence="2">
    <location>
        <begin position="4"/>
        <end position="171"/>
    </location>
</feature>
<evidence type="ECO:0000313" key="3">
    <source>
        <dbReference type="EMBL" id="RSL32792.1"/>
    </source>
</evidence>
<dbReference type="InterPro" id="IPR001453">
    <property type="entry name" value="MoaB/Mog_dom"/>
</dbReference>
<proteinExistence type="inferred from homology"/>
<dbReference type="Proteomes" id="UP000275076">
    <property type="component" value="Unassembled WGS sequence"/>
</dbReference>
<reference evidence="3 4" key="1">
    <citation type="submission" date="2018-10" db="EMBL/GenBank/DDBJ databases">
        <title>Draft genome sequence of Bacillus salarius IM0101, isolated from a hypersaline soil in Inner Mongolia, China.</title>
        <authorList>
            <person name="Yamprayoonswat W."/>
            <person name="Boonvisut S."/>
            <person name="Jumpathong W."/>
            <person name="Sittihan S."/>
            <person name="Ruangsuj P."/>
            <person name="Wanthongcharoen S."/>
            <person name="Thongpramul N."/>
            <person name="Pimmason S."/>
            <person name="Yu B."/>
            <person name="Yasawong M."/>
        </authorList>
    </citation>
    <scope>NUCLEOTIDE SEQUENCE [LARGE SCALE GENOMIC DNA]</scope>
    <source>
        <strain evidence="3 4">IM0101</strain>
    </source>
</reference>
<name>A0A428N3C3_9BACI</name>
<dbReference type="Gene3D" id="3.40.980.10">
    <property type="entry name" value="MoaB/Mog-like domain"/>
    <property type="match status" value="1"/>
</dbReference>
<dbReference type="PANTHER" id="PTHR13939:SF0">
    <property type="entry name" value="NMN AMIDOHYDROLASE-LIKE PROTEIN YFAY"/>
    <property type="match status" value="1"/>
</dbReference>
<dbReference type="SUPFAM" id="SSF53218">
    <property type="entry name" value="Molybdenum cofactor biosynthesis proteins"/>
    <property type="match status" value="1"/>
</dbReference>
<dbReference type="InterPro" id="IPR008136">
    <property type="entry name" value="CinA_C"/>
</dbReference>
<dbReference type="Gene3D" id="3.90.950.20">
    <property type="entry name" value="CinA-like"/>
    <property type="match status" value="1"/>
</dbReference>
<dbReference type="InterPro" id="IPR050101">
    <property type="entry name" value="CinA"/>
</dbReference>
<dbReference type="NCBIfam" id="TIGR00199">
    <property type="entry name" value="PncC_domain"/>
    <property type="match status" value="1"/>
</dbReference>
<dbReference type="InterPro" id="IPR008135">
    <property type="entry name" value="Competence-induced_CinA"/>
</dbReference>
<dbReference type="SMART" id="SM00852">
    <property type="entry name" value="MoCF_biosynth"/>
    <property type="match status" value="1"/>
</dbReference>
<evidence type="ECO:0000313" key="4">
    <source>
        <dbReference type="Proteomes" id="UP000275076"/>
    </source>
</evidence>
<dbReference type="Pfam" id="PF00994">
    <property type="entry name" value="MoCF_biosynth"/>
    <property type="match status" value="1"/>
</dbReference>
<dbReference type="RefSeq" id="WP_125556418.1">
    <property type="nucleotide sequence ID" value="NZ_RBVX01000012.1"/>
</dbReference>
<dbReference type="InterPro" id="IPR036653">
    <property type="entry name" value="CinA-like_C"/>
</dbReference>
<dbReference type="EMBL" id="RBVX01000012">
    <property type="protein sequence ID" value="RSL32792.1"/>
    <property type="molecule type" value="Genomic_DNA"/>
</dbReference>
<dbReference type="NCBIfam" id="TIGR00177">
    <property type="entry name" value="molyb_syn"/>
    <property type="match status" value="1"/>
</dbReference>
<dbReference type="HAMAP" id="MF_00226_B">
    <property type="entry name" value="CinA_B"/>
    <property type="match status" value="1"/>
</dbReference>
<dbReference type="Gene3D" id="3.30.70.2860">
    <property type="match status" value="1"/>
</dbReference>
<dbReference type="NCBIfam" id="TIGR00200">
    <property type="entry name" value="cinA_nterm"/>
    <property type="match status" value="1"/>
</dbReference>
<dbReference type="InterPro" id="IPR036425">
    <property type="entry name" value="MoaB/Mog-like_dom_sf"/>
</dbReference>
<sequence>MNAEIIAVGSELLLGQIANTNGQYLSTELAGIGVNVYRHTVVGDNEKRLLASLDEATNRADVVMITGGLGPTQDDLTKEVVSRFIGKPLKYHEKTLENMEQFFKKRQKEMPMNNKKQAHYTEGADVFYNRAGLACGMAIEYKDTFIILLPGPPRELKHMYEHDVKSYILNKLEEDSLVLSRVLRFFGIGESRLEEQLLDLIEAQTNPTIAPLASDGEVTVRMTAKAVNRKEAEGLLDTLESRIRERVGDYIYGKETESLPFQTVRLFRDTGKTLSVAESLTGGWFSKALVDVPGASDIFEGSLTVYSEQAKTDVLRVDSSVIEEFGTVSKECAEQMAERVRQLYSTDIGISFTGVAGPDAVEGKEPGTVWIGIAGPKHVTAHLLNLTGNRDYVRLLAVYYGCWFLLKEKVVNE</sequence>
<dbReference type="OrthoDB" id="9801454at2"/>
<dbReference type="PANTHER" id="PTHR13939">
    <property type="entry name" value="NICOTINAMIDE-NUCLEOTIDE AMIDOHYDROLASE PNCC"/>
    <property type="match status" value="1"/>
</dbReference>
<accession>A0A428N3C3</accession>
<dbReference type="Pfam" id="PF18146">
    <property type="entry name" value="CinA_KH"/>
    <property type="match status" value="1"/>
</dbReference>
<keyword evidence="4" id="KW-1185">Reference proteome</keyword>
<dbReference type="CDD" id="cd00885">
    <property type="entry name" value="cinA"/>
    <property type="match status" value="1"/>
</dbReference>
<gene>
    <name evidence="1" type="primary">cinA</name>
    <name evidence="3" type="ORF">D7Z54_13685</name>
</gene>
<protein>
    <recommendedName>
        <fullName evidence="1">Putative competence-damage inducible protein</fullName>
    </recommendedName>
</protein>
<dbReference type="SUPFAM" id="SSF142433">
    <property type="entry name" value="CinA-like"/>
    <property type="match status" value="1"/>
</dbReference>
<dbReference type="Pfam" id="PF02464">
    <property type="entry name" value="CinA"/>
    <property type="match status" value="1"/>
</dbReference>
<dbReference type="AlphaFoldDB" id="A0A428N3C3"/>
<dbReference type="NCBIfam" id="NF001813">
    <property type="entry name" value="PRK00549.1"/>
    <property type="match status" value="1"/>
</dbReference>
<comment type="caution">
    <text evidence="3">The sequence shown here is derived from an EMBL/GenBank/DDBJ whole genome shotgun (WGS) entry which is preliminary data.</text>
</comment>
<dbReference type="PIRSF" id="PIRSF006728">
    <property type="entry name" value="CinA"/>
    <property type="match status" value="1"/>
</dbReference>
<evidence type="ECO:0000259" key="2">
    <source>
        <dbReference type="SMART" id="SM00852"/>
    </source>
</evidence>
<dbReference type="InterPro" id="IPR041424">
    <property type="entry name" value="CinA_KH"/>
</dbReference>
<organism evidence="3 4">
    <name type="scientific">Salibacterium salarium</name>
    <dbReference type="NCBI Taxonomy" id="284579"/>
    <lineage>
        <taxon>Bacteria</taxon>
        <taxon>Bacillati</taxon>
        <taxon>Bacillota</taxon>
        <taxon>Bacilli</taxon>
        <taxon>Bacillales</taxon>
        <taxon>Bacillaceae</taxon>
    </lineage>
</organism>
<evidence type="ECO:0000256" key="1">
    <source>
        <dbReference type="HAMAP-Rule" id="MF_00226"/>
    </source>
</evidence>